<dbReference type="KEGG" id="mng:MNEG_8886"/>
<feature type="region of interest" description="Disordered" evidence="1">
    <location>
        <begin position="43"/>
        <end position="68"/>
    </location>
</feature>
<reference evidence="2 3" key="1">
    <citation type="journal article" date="2013" name="BMC Genomics">
        <title>Reconstruction of the lipid metabolism for the microalga Monoraphidium neglectum from its genome sequence reveals characteristics suitable for biofuel production.</title>
        <authorList>
            <person name="Bogen C."/>
            <person name="Al-Dilaimi A."/>
            <person name="Albersmeier A."/>
            <person name="Wichmann J."/>
            <person name="Grundmann M."/>
            <person name="Rupp O."/>
            <person name="Lauersen K.J."/>
            <person name="Blifernez-Klassen O."/>
            <person name="Kalinowski J."/>
            <person name="Goesmann A."/>
            <person name="Mussgnug J.H."/>
            <person name="Kruse O."/>
        </authorList>
    </citation>
    <scope>NUCLEOTIDE SEQUENCE [LARGE SCALE GENOMIC DNA]</scope>
    <source>
        <strain evidence="2 3">SAG 48.87</strain>
    </source>
</reference>
<evidence type="ECO:0000256" key="1">
    <source>
        <dbReference type="SAM" id="MobiDB-lite"/>
    </source>
</evidence>
<dbReference type="RefSeq" id="XP_013898094.1">
    <property type="nucleotide sequence ID" value="XM_014042640.1"/>
</dbReference>
<gene>
    <name evidence="2" type="ORF">MNEG_8886</name>
</gene>
<evidence type="ECO:0000313" key="3">
    <source>
        <dbReference type="Proteomes" id="UP000054498"/>
    </source>
</evidence>
<sequence>MTGRSSAAWGEAGSTRMELLERPEARVRATLEEAAQMTAKGLQLRPAAGGAGGGVAGGGGGDGGGSRAREWVLSLRPTGVSAETNAPWLGRPLNQEDIEAFYRQRSGLSGDEPDATKIGAADWWRENFIECVKLIIMQECGAVRSK</sequence>
<name>A0A0D2M6Q9_9CHLO</name>
<organism evidence="2 3">
    <name type="scientific">Monoraphidium neglectum</name>
    <dbReference type="NCBI Taxonomy" id="145388"/>
    <lineage>
        <taxon>Eukaryota</taxon>
        <taxon>Viridiplantae</taxon>
        <taxon>Chlorophyta</taxon>
        <taxon>core chlorophytes</taxon>
        <taxon>Chlorophyceae</taxon>
        <taxon>CS clade</taxon>
        <taxon>Sphaeropleales</taxon>
        <taxon>Selenastraceae</taxon>
        <taxon>Monoraphidium</taxon>
    </lineage>
</organism>
<evidence type="ECO:0000313" key="2">
    <source>
        <dbReference type="EMBL" id="KIY99074.1"/>
    </source>
</evidence>
<accession>A0A0D2M6Q9</accession>
<feature type="region of interest" description="Disordered" evidence="1">
    <location>
        <begin position="1"/>
        <end position="22"/>
    </location>
</feature>
<feature type="compositionally biased region" description="Gly residues" evidence="1">
    <location>
        <begin position="49"/>
        <end position="66"/>
    </location>
</feature>
<protein>
    <submittedName>
        <fullName evidence="2">Uncharacterized protein</fullName>
    </submittedName>
</protein>
<dbReference type="AlphaFoldDB" id="A0A0D2M6Q9"/>
<proteinExistence type="predicted"/>
<dbReference type="Proteomes" id="UP000054498">
    <property type="component" value="Unassembled WGS sequence"/>
</dbReference>
<dbReference type="EMBL" id="KK101965">
    <property type="protein sequence ID" value="KIY99074.1"/>
    <property type="molecule type" value="Genomic_DNA"/>
</dbReference>
<keyword evidence="3" id="KW-1185">Reference proteome</keyword>
<dbReference type="GeneID" id="25741761"/>